<gene>
    <name evidence="8" type="ORF">SEMRO_621_G176810.1</name>
</gene>
<dbReference type="Proteomes" id="UP001153069">
    <property type="component" value="Unassembled WGS sequence"/>
</dbReference>
<dbReference type="GO" id="GO:0005886">
    <property type="term" value="C:plasma membrane"/>
    <property type="evidence" value="ECO:0007669"/>
    <property type="project" value="TreeGrafter"/>
</dbReference>
<accession>A0A9N8E7B0</accession>
<dbReference type="OrthoDB" id="44335at2759"/>
<reference evidence="8" key="1">
    <citation type="submission" date="2020-06" db="EMBL/GenBank/DDBJ databases">
        <authorList>
            <consortium name="Plant Systems Biology data submission"/>
        </authorList>
    </citation>
    <scope>NUCLEOTIDE SEQUENCE</scope>
    <source>
        <strain evidence="8">D6</strain>
    </source>
</reference>
<comment type="subcellular location">
    <subcellularLocation>
        <location evidence="1">Membrane</location>
        <topology evidence="1">Multi-pass membrane protein</topology>
    </subcellularLocation>
</comment>
<name>A0A9N8E7B0_9STRA</name>
<evidence type="ECO:0000256" key="2">
    <source>
        <dbReference type="ARBA" id="ARBA00022692"/>
    </source>
</evidence>
<protein>
    <recommendedName>
        <fullName evidence="10">G-protein coupled receptors family 1 profile domain-containing protein</fullName>
    </recommendedName>
</protein>
<comment type="caution">
    <text evidence="8">The sequence shown here is derived from an EMBL/GenBank/DDBJ whole genome shotgun (WGS) entry which is preliminary data.</text>
</comment>
<dbReference type="Gene3D" id="1.20.1070.10">
    <property type="entry name" value="Rhodopsin 7-helix transmembrane proteins"/>
    <property type="match status" value="1"/>
</dbReference>
<feature type="transmembrane region" description="Helical" evidence="7">
    <location>
        <begin position="52"/>
        <end position="74"/>
    </location>
</feature>
<feature type="transmembrane region" description="Helical" evidence="7">
    <location>
        <begin position="194"/>
        <end position="216"/>
    </location>
</feature>
<feature type="compositionally biased region" description="Low complexity" evidence="6">
    <location>
        <begin position="529"/>
        <end position="542"/>
    </location>
</feature>
<feature type="transmembrane region" description="Helical" evidence="7">
    <location>
        <begin position="94"/>
        <end position="115"/>
    </location>
</feature>
<evidence type="ECO:0008006" key="10">
    <source>
        <dbReference type="Google" id="ProtNLM"/>
    </source>
</evidence>
<organism evidence="8 9">
    <name type="scientific">Seminavis robusta</name>
    <dbReference type="NCBI Taxonomy" id="568900"/>
    <lineage>
        <taxon>Eukaryota</taxon>
        <taxon>Sar</taxon>
        <taxon>Stramenopiles</taxon>
        <taxon>Ochrophyta</taxon>
        <taxon>Bacillariophyta</taxon>
        <taxon>Bacillariophyceae</taxon>
        <taxon>Bacillariophycidae</taxon>
        <taxon>Naviculales</taxon>
        <taxon>Naviculaceae</taxon>
        <taxon>Seminavis</taxon>
    </lineage>
</organism>
<feature type="compositionally biased region" description="Low complexity" evidence="6">
    <location>
        <begin position="489"/>
        <end position="498"/>
    </location>
</feature>
<feature type="region of interest" description="Disordered" evidence="6">
    <location>
        <begin position="463"/>
        <end position="546"/>
    </location>
</feature>
<evidence type="ECO:0000256" key="4">
    <source>
        <dbReference type="ARBA" id="ARBA00023136"/>
    </source>
</evidence>
<dbReference type="GO" id="GO:0004930">
    <property type="term" value="F:G protein-coupled receptor activity"/>
    <property type="evidence" value="ECO:0007669"/>
    <property type="project" value="TreeGrafter"/>
</dbReference>
<dbReference type="PANTHER" id="PTHR23112:SF0">
    <property type="entry name" value="TRANSMEMBRANE PROTEIN 116"/>
    <property type="match status" value="1"/>
</dbReference>
<feature type="transmembrane region" description="Helical" evidence="7">
    <location>
        <begin position="253"/>
        <end position="276"/>
    </location>
</feature>
<proteinExistence type="predicted"/>
<feature type="coiled-coil region" evidence="5">
    <location>
        <begin position="581"/>
        <end position="615"/>
    </location>
</feature>
<evidence type="ECO:0000256" key="1">
    <source>
        <dbReference type="ARBA" id="ARBA00004141"/>
    </source>
</evidence>
<dbReference type="SUPFAM" id="SSF81321">
    <property type="entry name" value="Family A G protein-coupled receptor-like"/>
    <property type="match status" value="1"/>
</dbReference>
<evidence type="ECO:0000256" key="6">
    <source>
        <dbReference type="SAM" id="MobiDB-lite"/>
    </source>
</evidence>
<feature type="transmembrane region" description="Helical" evidence="7">
    <location>
        <begin position="136"/>
        <end position="154"/>
    </location>
</feature>
<evidence type="ECO:0000256" key="5">
    <source>
        <dbReference type="SAM" id="Coils"/>
    </source>
</evidence>
<evidence type="ECO:0000313" key="9">
    <source>
        <dbReference type="Proteomes" id="UP001153069"/>
    </source>
</evidence>
<dbReference type="PANTHER" id="PTHR23112">
    <property type="entry name" value="G PROTEIN-COUPLED RECEPTOR 157-RELATED"/>
    <property type="match status" value="1"/>
</dbReference>
<evidence type="ECO:0000313" key="8">
    <source>
        <dbReference type="EMBL" id="CAB9513916.1"/>
    </source>
</evidence>
<feature type="region of interest" description="Disordered" evidence="6">
    <location>
        <begin position="424"/>
        <end position="448"/>
    </location>
</feature>
<evidence type="ECO:0000256" key="7">
    <source>
        <dbReference type="SAM" id="Phobius"/>
    </source>
</evidence>
<dbReference type="GO" id="GO:0007189">
    <property type="term" value="P:adenylate cyclase-activating G protein-coupled receptor signaling pathway"/>
    <property type="evidence" value="ECO:0007669"/>
    <property type="project" value="TreeGrafter"/>
</dbReference>
<keyword evidence="3 7" id="KW-1133">Transmembrane helix</keyword>
<sequence length="652" mass="71068">MVEASGFTLAQEKALAICPKISSSISIPCSLSIIYEVLYLKRTRGTTPVQRALMAMSCVDILASFGWFLSTWAVPEGSFVYSKGNKASCNFQGFLLQLAIGAPLYNSSLAIFYLLMIKRRWTDDQLKSIERAVHGAILSFTVGTSILLLCLGQYNHVGAVCWVIGDPPDCGNSSFQGSDIPCDRGDYAYAWGLALFYGPLWFCVICCCSSMAVLWLEVRKTHRKSRRYSSAIMGMQHSTNRSGQDEKKVAVQAILYSLTFVITWMPSTLWSVAHWFNWKHYILDISAATAEPLQGLWNFLIFLKSRPETVDRIRTLLSKIFPCCCTEPPTRKNNTRPPSDLSYSFATGLKKRFSVLNNLSDLDGGGVGGSPESEAADFQGGFTASLFGSSKKSGERSADVFPAEVMADLDMSASTLGGSIGVASFLNDDDDDQEKEVKPPVPSQILGANDSATSFASENLFLPPTQVRDEDGDSSSSDSTGSDTEDSESSSSGSESTSCNGSGLYVEGDKSDDGMQIGKSTDVFDDEGGSSSISCCSKSGEGLNTRAAETETSSAIESHREIQDLVTNHCPEQLGNLGAMLKQFKGREDQLIERLKNMQDESSAVDTECESLSERGVPYRVRVLPKQSSAGSQVQMFANDLNETEKDYFYFT</sequence>
<keyword evidence="4 7" id="KW-0472">Membrane</keyword>
<keyword evidence="9" id="KW-1185">Reference proteome</keyword>
<keyword evidence="2 7" id="KW-0812">Transmembrane</keyword>
<keyword evidence="5" id="KW-0175">Coiled coil</keyword>
<evidence type="ECO:0000256" key="3">
    <source>
        <dbReference type="ARBA" id="ARBA00022989"/>
    </source>
</evidence>
<dbReference type="AlphaFoldDB" id="A0A9N8E7B0"/>
<dbReference type="EMBL" id="CAICTM010000620">
    <property type="protein sequence ID" value="CAB9513916.1"/>
    <property type="molecule type" value="Genomic_DNA"/>
</dbReference>